<sequence length="340" mass="38276">MQHTLASLWKPGKGVYIKTVEANLFIFQFYHAIDLNRVIEGSPWSFNRKVLLISRMNDSMNPRCIPLDTLDLWVQVHDVKPGFMSERVMKEVGNQVGRYISSCPSNYKGVWREYMRIRVTIDITKPLRRRMKVRTSGSEWSWITFKYEHVPTFCFICGIIGHADKFCSKLFDTPENEITRPYGAGMRAQLRRQNNLIGSKWLRNGEEPNSESVASGSGGGRIPVPEKVVPTELSAPEISMKDKDSQKSGDGVQQKDTLGGKSGNLNSEEIAGSGKTNTGVKSVILENKKRRTNRDGKESMMPNTEIEQDMENDSMDQDGFNTGPKNGFAAGSDSRARQEL</sequence>
<dbReference type="EMBL" id="CP093344">
    <property type="protein sequence ID" value="WOG87678.1"/>
    <property type="molecule type" value="Genomic_DNA"/>
</dbReference>
<evidence type="ECO:0000256" key="1">
    <source>
        <dbReference type="SAM" id="MobiDB-lite"/>
    </source>
</evidence>
<dbReference type="InterPro" id="IPR040256">
    <property type="entry name" value="At4g02000-like"/>
</dbReference>
<accession>A0AAF0WG28</accession>
<gene>
    <name evidence="4" type="ORF">DCAR_0206909</name>
</gene>
<reference evidence="4" key="2">
    <citation type="submission" date="2022-03" db="EMBL/GenBank/DDBJ databases">
        <title>Draft title - Genomic analysis of global carrot germplasm unveils the trajectory of domestication and the origin of high carotenoid orange carrot.</title>
        <authorList>
            <person name="Iorizzo M."/>
            <person name="Ellison S."/>
            <person name="Senalik D."/>
            <person name="Macko-Podgorni A."/>
            <person name="Grzebelus D."/>
            <person name="Bostan H."/>
            <person name="Rolling W."/>
            <person name="Curaba J."/>
            <person name="Simon P."/>
        </authorList>
    </citation>
    <scope>NUCLEOTIDE SEQUENCE</scope>
    <source>
        <tissue evidence="4">Leaf</tissue>
    </source>
</reference>
<evidence type="ECO:0000259" key="3">
    <source>
        <dbReference type="Pfam" id="PF14392"/>
    </source>
</evidence>
<evidence type="ECO:0000313" key="5">
    <source>
        <dbReference type="Proteomes" id="UP000077755"/>
    </source>
</evidence>
<dbReference type="PANTHER" id="PTHR31286">
    <property type="entry name" value="GLYCINE-RICH CELL WALL STRUCTURAL PROTEIN 1.8-LIKE"/>
    <property type="match status" value="1"/>
</dbReference>
<feature type="region of interest" description="Disordered" evidence="1">
    <location>
        <begin position="200"/>
        <end position="340"/>
    </location>
</feature>
<organism evidence="4 5">
    <name type="scientific">Daucus carota subsp. sativus</name>
    <name type="common">Carrot</name>
    <dbReference type="NCBI Taxonomy" id="79200"/>
    <lineage>
        <taxon>Eukaryota</taxon>
        <taxon>Viridiplantae</taxon>
        <taxon>Streptophyta</taxon>
        <taxon>Embryophyta</taxon>
        <taxon>Tracheophyta</taxon>
        <taxon>Spermatophyta</taxon>
        <taxon>Magnoliopsida</taxon>
        <taxon>eudicotyledons</taxon>
        <taxon>Gunneridae</taxon>
        <taxon>Pentapetalae</taxon>
        <taxon>asterids</taxon>
        <taxon>campanulids</taxon>
        <taxon>Apiales</taxon>
        <taxon>Apiaceae</taxon>
        <taxon>Apioideae</taxon>
        <taxon>Scandiceae</taxon>
        <taxon>Daucinae</taxon>
        <taxon>Daucus</taxon>
        <taxon>Daucus sect. Daucus</taxon>
    </lineage>
</organism>
<dbReference type="PANTHER" id="PTHR31286:SF183">
    <property type="entry name" value="CCHC-TYPE DOMAIN-CONTAINING PROTEIN"/>
    <property type="match status" value="1"/>
</dbReference>
<reference evidence="4" key="1">
    <citation type="journal article" date="2016" name="Nat. Genet.">
        <title>A high-quality carrot genome assembly provides new insights into carotenoid accumulation and asterid genome evolution.</title>
        <authorList>
            <person name="Iorizzo M."/>
            <person name="Ellison S."/>
            <person name="Senalik D."/>
            <person name="Zeng P."/>
            <person name="Satapoomin P."/>
            <person name="Huang J."/>
            <person name="Bowman M."/>
            <person name="Iovene M."/>
            <person name="Sanseverino W."/>
            <person name="Cavagnaro P."/>
            <person name="Yildiz M."/>
            <person name="Macko-Podgorni A."/>
            <person name="Moranska E."/>
            <person name="Grzebelus E."/>
            <person name="Grzebelus D."/>
            <person name="Ashrafi H."/>
            <person name="Zheng Z."/>
            <person name="Cheng S."/>
            <person name="Spooner D."/>
            <person name="Van Deynze A."/>
            <person name="Simon P."/>
        </authorList>
    </citation>
    <scope>NUCLEOTIDE SEQUENCE</scope>
    <source>
        <tissue evidence="4">Leaf</tissue>
    </source>
</reference>
<dbReference type="InterPro" id="IPR025836">
    <property type="entry name" value="Zn_knuckle_CX2CX4HX4C"/>
</dbReference>
<dbReference type="Pfam" id="PF14111">
    <property type="entry name" value="DUF4283"/>
    <property type="match status" value="1"/>
</dbReference>
<feature type="compositionally biased region" description="Acidic residues" evidence="1">
    <location>
        <begin position="306"/>
        <end position="316"/>
    </location>
</feature>
<evidence type="ECO:0000313" key="4">
    <source>
        <dbReference type="EMBL" id="WOG87678.1"/>
    </source>
</evidence>
<feature type="domain" description="DUF4283" evidence="2">
    <location>
        <begin position="1"/>
        <end position="62"/>
    </location>
</feature>
<dbReference type="InterPro" id="IPR025558">
    <property type="entry name" value="DUF4283"/>
</dbReference>
<dbReference type="AlphaFoldDB" id="A0AAF0WG28"/>
<dbReference type="Pfam" id="PF14392">
    <property type="entry name" value="zf-CCHC_4"/>
    <property type="match status" value="1"/>
</dbReference>
<keyword evidence="5" id="KW-1185">Reference proteome</keyword>
<dbReference type="Proteomes" id="UP000077755">
    <property type="component" value="Chromosome 2"/>
</dbReference>
<protein>
    <recommendedName>
        <fullName evidence="6">CCHC-type domain-containing protein</fullName>
    </recommendedName>
</protein>
<feature type="domain" description="Zinc knuckle CX2CX4HX4C" evidence="3">
    <location>
        <begin position="121"/>
        <end position="169"/>
    </location>
</feature>
<name>A0AAF0WG28_DAUCS</name>
<proteinExistence type="predicted"/>
<evidence type="ECO:0008006" key="6">
    <source>
        <dbReference type="Google" id="ProtNLM"/>
    </source>
</evidence>
<evidence type="ECO:0000259" key="2">
    <source>
        <dbReference type="Pfam" id="PF14111"/>
    </source>
</evidence>